<accession>A0A2S8FQ88</accession>
<dbReference type="OrthoDB" id="9968345at2"/>
<comment type="caution">
    <text evidence="2">The sequence shown here is derived from an EMBL/GenBank/DDBJ whole genome shotgun (WGS) entry which is preliminary data.</text>
</comment>
<dbReference type="AlphaFoldDB" id="A0A2S8FQ88"/>
<keyword evidence="1" id="KW-0472">Membrane</keyword>
<evidence type="ECO:0000313" key="2">
    <source>
        <dbReference type="EMBL" id="PQO34200.1"/>
    </source>
</evidence>
<organism evidence="2 3">
    <name type="scientific">Blastopirellula marina</name>
    <dbReference type="NCBI Taxonomy" id="124"/>
    <lineage>
        <taxon>Bacteria</taxon>
        <taxon>Pseudomonadati</taxon>
        <taxon>Planctomycetota</taxon>
        <taxon>Planctomycetia</taxon>
        <taxon>Pirellulales</taxon>
        <taxon>Pirellulaceae</taxon>
        <taxon>Blastopirellula</taxon>
    </lineage>
</organism>
<evidence type="ECO:0000313" key="3">
    <source>
        <dbReference type="Proteomes" id="UP000238322"/>
    </source>
</evidence>
<feature type="transmembrane region" description="Helical" evidence="1">
    <location>
        <begin position="55"/>
        <end position="81"/>
    </location>
</feature>
<sequence>MSRSLDLQSRVSQAIPTMTQRAKYFVVLLYGLIYLAAFCLPAGKNSAVMLGWEAFLSALVLCWCLPMWWANPLSWLAAWFVMKGKPQAAMLVSVLAILFALSQPLMLPADSPDGYGYELLMGYYVWLGSFIWLGVMSTVHAVWQVIAERNGSTVLAH</sequence>
<feature type="transmembrane region" description="Helical" evidence="1">
    <location>
        <begin position="121"/>
        <end position="143"/>
    </location>
</feature>
<dbReference type="RefSeq" id="WP_105329929.1">
    <property type="nucleotide sequence ID" value="NZ_PUHY01000010.1"/>
</dbReference>
<keyword evidence="1" id="KW-1133">Transmembrane helix</keyword>
<gene>
    <name evidence="2" type="ORF">C5Y83_11725</name>
</gene>
<dbReference type="Proteomes" id="UP000238322">
    <property type="component" value="Unassembled WGS sequence"/>
</dbReference>
<keyword evidence="1" id="KW-0812">Transmembrane</keyword>
<protein>
    <submittedName>
        <fullName evidence="2">Uncharacterized protein</fullName>
    </submittedName>
</protein>
<dbReference type="EMBL" id="PUHY01000010">
    <property type="protein sequence ID" value="PQO34200.1"/>
    <property type="molecule type" value="Genomic_DNA"/>
</dbReference>
<proteinExistence type="predicted"/>
<feature type="transmembrane region" description="Helical" evidence="1">
    <location>
        <begin position="24"/>
        <end position="43"/>
    </location>
</feature>
<name>A0A2S8FQ88_9BACT</name>
<reference evidence="2 3" key="1">
    <citation type="submission" date="2018-02" db="EMBL/GenBank/DDBJ databases">
        <title>Comparative genomes isolates from brazilian mangrove.</title>
        <authorList>
            <person name="Araujo J.E."/>
            <person name="Taketani R.G."/>
            <person name="Silva M.C.P."/>
            <person name="Loureco M.V."/>
            <person name="Andreote F.D."/>
        </authorList>
    </citation>
    <scope>NUCLEOTIDE SEQUENCE [LARGE SCALE GENOMIC DNA]</scope>
    <source>
        <strain evidence="2 3">Hex-1 MGV</strain>
    </source>
</reference>
<feature type="transmembrane region" description="Helical" evidence="1">
    <location>
        <begin position="88"/>
        <end position="109"/>
    </location>
</feature>
<evidence type="ECO:0000256" key="1">
    <source>
        <dbReference type="SAM" id="Phobius"/>
    </source>
</evidence>